<evidence type="ECO:0000259" key="5">
    <source>
        <dbReference type="PROSITE" id="PS50977"/>
    </source>
</evidence>
<keyword evidence="2 4" id="KW-0238">DNA-binding</keyword>
<keyword evidence="1" id="KW-0805">Transcription regulation</keyword>
<dbReference type="SUPFAM" id="SSF46689">
    <property type="entry name" value="Homeodomain-like"/>
    <property type="match status" value="1"/>
</dbReference>
<keyword evidence="3" id="KW-0804">Transcription</keyword>
<gene>
    <name evidence="6" type="ORF">ACFSB2_23540</name>
</gene>
<evidence type="ECO:0000313" key="6">
    <source>
        <dbReference type="EMBL" id="MFD1677640.1"/>
    </source>
</evidence>
<evidence type="ECO:0000256" key="4">
    <source>
        <dbReference type="PROSITE-ProRule" id="PRU00335"/>
    </source>
</evidence>
<dbReference type="PROSITE" id="PS50977">
    <property type="entry name" value="HTH_TETR_2"/>
    <property type="match status" value="1"/>
</dbReference>
<dbReference type="Pfam" id="PF00440">
    <property type="entry name" value="TetR_N"/>
    <property type="match status" value="1"/>
</dbReference>
<comment type="caution">
    <text evidence="6">The sequence shown here is derived from an EMBL/GenBank/DDBJ whole genome shotgun (WGS) entry which is preliminary data.</text>
</comment>
<evidence type="ECO:0000256" key="3">
    <source>
        <dbReference type="ARBA" id="ARBA00023163"/>
    </source>
</evidence>
<dbReference type="PANTHER" id="PTHR47506:SF6">
    <property type="entry name" value="HTH-TYPE TRANSCRIPTIONAL REPRESSOR NEMR"/>
    <property type="match status" value="1"/>
</dbReference>
<name>A0ABW4JP85_9BACL</name>
<dbReference type="Gene3D" id="1.10.10.60">
    <property type="entry name" value="Homeodomain-like"/>
    <property type="match status" value="1"/>
</dbReference>
<dbReference type="Gene3D" id="1.10.357.10">
    <property type="entry name" value="Tetracycline Repressor, domain 2"/>
    <property type="match status" value="1"/>
</dbReference>
<dbReference type="InterPro" id="IPR036271">
    <property type="entry name" value="Tet_transcr_reg_TetR-rel_C_sf"/>
</dbReference>
<keyword evidence="7" id="KW-1185">Reference proteome</keyword>
<dbReference type="InterPro" id="IPR009057">
    <property type="entry name" value="Homeodomain-like_sf"/>
</dbReference>
<dbReference type="Proteomes" id="UP001597079">
    <property type="component" value="Unassembled WGS sequence"/>
</dbReference>
<dbReference type="PRINTS" id="PR00455">
    <property type="entry name" value="HTHTETR"/>
</dbReference>
<evidence type="ECO:0000256" key="1">
    <source>
        <dbReference type="ARBA" id="ARBA00023015"/>
    </source>
</evidence>
<dbReference type="RefSeq" id="WP_377945549.1">
    <property type="nucleotide sequence ID" value="NZ_JBHUCX010000095.1"/>
</dbReference>
<dbReference type="EMBL" id="JBHUCX010000095">
    <property type="protein sequence ID" value="MFD1677640.1"/>
    <property type="molecule type" value="Genomic_DNA"/>
</dbReference>
<accession>A0ABW4JP85</accession>
<feature type="DNA-binding region" description="H-T-H motif" evidence="4">
    <location>
        <begin position="42"/>
        <end position="61"/>
    </location>
</feature>
<sequence length="224" mass="25550">MRWDRRFYGGVPNVNTSQPSTFEHLIHTTQQLVLEKGCRSTTLQDIIDRSGISKGGIYHYVSGKDELLGLVLKESFEETNRQFEEAVNAALQKHASVRPFEILSKRMAGKDVHGRVVNEIYLYLVSQMDKPKVQKILSDLYQFRHRLSVQWIQFGQQSGAIPQFVNVHQAAMILEVLRDGLRIQHAITEPPQHVQPDFVLQMLMNLLTDHSGMNLENKASKAGD</sequence>
<dbReference type="SUPFAM" id="SSF48498">
    <property type="entry name" value="Tetracyclin repressor-like, C-terminal domain"/>
    <property type="match status" value="1"/>
</dbReference>
<proteinExistence type="predicted"/>
<protein>
    <submittedName>
        <fullName evidence="6">TetR/AcrR family transcriptional regulator</fullName>
    </submittedName>
</protein>
<reference evidence="7" key="1">
    <citation type="journal article" date="2019" name="Int. J. Syst. Evol. Microbiol.">
        <title>The Global Catalogue of Microorganisms (GCM) 10K type strain sequencing project: providing services to taxonomists for standard genome sequencing and annotation.</title>
        <authorList>
            <consortium name="The Broad Institute Genomics Platform"/>
            <consortium name="The Broad Institute Genome Sequencing Center for Infectious Disease"/>
            <person name="Wu L."/>
            <person name="Ma J."/>
        </authorList>
    </citation>
    <scope>NUCLEOTIDE SEQUENCE [LARGE SCALE GENOMIC DNA]</scope>
    <source>
        <strain evidence="7">CGMCC 1.12286</strain>
    </source>
</reference>
<feature type="domain" description="HTH tetR-type" evidence="5">
    <location>
        <begin position="19"/>
        <end position="79"/>
    </location>
</feature>
<evidence type="ECO:0000313" key="7">
    <source>
        <dbReference type="Proteomes" id="UP001597079"/>
    </source>
</evidence>
<dbReference type="InterPro" id="IPR001647">
    <property type="entry name" value="HTH_TetR"/>
</dbReference>
<evidence type="ECO:0000256" key="2">
    <source>
        <dbReference type="ARBA" id="ARBA00023125"/>
    </source>
</evidence>
<dbReference type="PANTHER" id="PTHR47506">
    <property type="entry name" value="TRANSCRIPTIONAL REGULATORY PROTEIN"/>
    <property type="match status" value="1"/>
</dbReference>
<organism evidence="6 7">
    <name type="scientific">Alicyclobacillus fodiniaquatilis</name>
    <dbReference type="NCBI Taxonomy" id="1661150"/>
    <lineage>
        <taxon>Bacteria</taxon>
        <taxon>Bacillati</taxon>
        <taxon>Bacillota</taxon>
        <taxon>Bacilli</taxon>
        <taxon>Bacillales</taxon>
        <taxon>Alicyclobacillaceae</taxon>
        <taxon>Alicyclobacillus</taxon>
    </lineage>
</organism>